<keyword evidence="3" id="KW-1185">Reference proteome</keyword>
<name>U1GCA7_ENDPU</name>
<dbReference type="InterPro" id="IPR021109">
    <property type="entry name" value="Peptidase_aspartic_dom_sf"/>
</dbReference>
<dbReference type="CDD" id="cd00303">
    <property type="entry name" value="retropepsin_like"/>
    <property type="match status" value="1"/>
</dbReference>
<gene>
    <name evidence="2" type="ORF">EPUS_09242</name>
</gene>
<accession>U1GCA7</accession>
<dbReference type="GeneID" id="19244072"/>
<dbReference type="OrthoDB" id="10593661at2759"/>
<evidence type="ECO:0000313" key="2">
    <source>
        <dbReference type="EMBL" id="ERF69336.1"/>
    </source>
</evidence>
<proteinExistence type="predicted"/>
<protein>
    <recommendedName>
        <fullName evidence="4">Peptidase A2 domain-containing protein</fullName>
    </recommendedName>
</protein>
<dbReference type="EMBL" id="KE721450">
    <property type="protein sequence ID" value="ERF69336.1"/>
    <property type="molecule type" value="Genomic_DNA"/>
</dbReference>
<evidence type="ECO:0008006" key="4">
    <source>
        <dbReference type="Google" id="ProtNLM"/>
    </source>
</evidence>
<feature type="region of interest" description="Disordered" evidence="1">
    <location>
        <begin position="1"/>
        <end position="24"/>
    </location>
</feature>
<dbReference type="Gene3D" id="2.40.70.10">
    <property type="entry name" value="Acid Proteases"/>
    <property type="match status" value="1"/>
</dbReference>
<organism evidence="2 3">
    <name type="scientific">Endocarpon pusillum (strain Z07020 / HMAS-L-300199)</name>
    <name type="common">Lichen-forming fungus</name>
    <dbReference type="NCBI Taxonomy" id="1263415"/>
    <lineage>
        <taxon>Eukaryota</taxon>
        <taxon>Fungi</taxon>
        <taxon>Dikarya</taxon>
        <taxon>Ascomycota</taxon>
        <taxon>Pezizomycotina</taxon>
        <taxon>Eurotiomycetes</taxon>
        <taxon>Chaetothyriomycetidae</taxon>
        <taxon>Verrucariales</taxon>
        <taxon>Verrucariaceae</taxon>
        <taxon>Endocarpon</taxon>
    </lineage>
</organism>
<evidence type="ECO:0000256" key="1">
    <source>
        <dbReference type="SAM" id="MobiDB-lite"/>
    </source>
</evidence>
<dbReference type="HOGENOM" id="CLU_863385_0_0_1"/>
<evidence type="ECO:0000313" key="3">
    <source>
        <dbReference type="Proteomes" id="UP000019373"/>
    </source>
</evidence>
<reference evidence="3" key="1">
    <citation type="journal article" date="2014" name="BMC Genomics">
        <title>Genome characteristics reveal the impact of lichenization on lichen-forming fungus Endocarpon pusillum Hedwig (Verrucariales, Ascomycota).</title>
        <authorList>
            <person name="Wang Y.-Y."/>
            <person name="Liu B."/>
            <person name="Zhang X.-Y."/>
            <person name="Zhou Q.-M."/>
            <person name="Zhang T."/>
            <person name="Li H."/>
            <person name="Yu Y.-F."/>
            <person name="Zhang X.-L."/>
            <person name="Hao X.-Y."/>
            <person name="Wang M."/>
            <person name="Wang L."/>
            <person name="Wei J.-C."/>
        </authorList>
    </citation>
    <scope>NUCLEOTIDE SEQUENCE [LARGE SCALE GENOMIC DNA]</scope>
    <source>
        <strain evidence="3">Z07020 / HMAS-L-300199</strain>
    </source>
</reference>
<dbReference type="AlphaFoldDB" id="U1GCA7"/>
<feature type="compositionally biased region" description="Acidic residues" evidence="1">
    <location>
        <begin position="1"/>
        <end position="12"/>
    </location>
</feature>
<dbReference type="SUPFAM" id="SSF50630">
    <property type="entry name" value="Acid proteases"/>
    <property type="match status" value="1"/>
</dbReference>
<dbReference type="RefSeq" id="XP_007805016.1">
    <property type="nucleotide sequence ID" value="XM_007806825.1"/>
</dbReference>
<dbReference type="Proteomes" id="UP000019373">
    <property type="component" value="Unassembled WGS sequence"/>
</dbReference>
<dbReference type="OMA" id="EYINIEV"/>
<sequence length="322" mass="35145">MSREDTPEEVAQPDEARTEKPPSGMSFARFDIATTLHYPPDASTPLSFCLDSGSSISLIGRACFEKYFQDSTIRLAPILIPVAGVAGVTRTTEYINIEVRLKSEKGKFIRIGGEFHIVPSLSCSILLANDILHTYQGILDIGAEKATFANTHVIPISVFKKASALPNMPPFPVKKVARNPPRRRKVAVYAAGSTVIEAGQGINISVKHRPLPAGKSYLFMPYPIEDMATGRLASGSKAILSDDPEAVPFANFGESAIRIHPKRQLGCLEELKDSHLGAQVIRDTLMTRVFIGETDLGDNQPFVIAKDKDEDFDVVLADISEH</sequence>